<dbReference type="Proteomes" id="UP000265560">
    <property type="component" value="Chromosome"/>
</dbReference>
<proteinExistence type="predicted"/>
<reference evidence="2" key="1">
    <citation type="submission" date="2018-09" db="EMBL/GenBank/DDBJ databases">
        <authorList>
            <person name="Zhu H."/>
        </authorList>
    </citation>
    <scope>NUCLEOTIDE SEQUENCE [LARGE SCALE GENOMIC DNA]</scope>
    <source>
        <strain evidence="2">K2W31S-8</strain>
    </source>
</reference>
<protein>
    <submittedName>
        <fullName evidence="1">Uncharacterized protein</fullName>
    </submittedName>
</protein>
<dbReference type="EMBL" id="CP032419">
    <property type="protein sequence ID" value="AYC34042.1"/>
    <property type="molecule type" value="Genomic_DNA"/>
</dbReference>
<keyword evidence="2" id="KW-1185">Reference proteome</keyword>
<sequence length="60" mass="7051">MVSITWRRWRPRSPATNRVQALEPVSDLLRVGKTALKTASECSFTTRKLRFLSRFRLVFL</sequence>
<name>A0A385Z8V0_9PSED</name>
<dbReference type="KEGG" id="pcav:D3880_17485"/>
<evidence type="ECO:0000313" key="2">
    <source>
        <dbReference type="Proteomes" id="UP000265560"/>
    </source>
</evidence>
<gene>
    <name evidence="1" type="ORF">D3880_17485</name>
</gene>
<evidence type="ECO:0000313" key="1">
    <source>
        <dbReference type="EMBL" id="AYC34042.1"/>
    </source>
</evidence>
<accession>A0A385Z8V0</accession>
<organism evidence="1 2">
    <name type="scientific">Pseudomonas cavernae</name>
    <dbReference type="NCBI Taxonomy" id="2320867"/>
    <lineage>
        <taxon>Bacteria</taxon>
        <taxon>Pseudomonadati</taxon>
        <taxon>Pseudomonadota</taxon>
        <taxon>Gammaproteobacteria</taxon>
        <taxon>Pseudomonadales</taxon>
        <taxon>Pseudomonadaceae</taxon>
        <taxon>Pseudomonas</taxon>
    </lineage>
</organism>
<dbReference type="AlphaFoldDB" id="A0A385Z8V0"/>